<evidence type="ECO:0000313" key="8">
    <source>
        <dbReference type="Proteomes" id="UP001302812"/>
    </source>
</evidence>
<dbReference type="InterPro" id="IPR028258">
    <property type="entry name" value="Sec3-PIP2_bind"/>
</dbReference>
<dbReference type="InterPro" id="IPR019160">
    <property type="entry name" value="Sec3_CC"/>
</dbReference>
<dbReference type="EMBL" id="MU853346">
    <property type="protein sequence ID" value="KAK4111451.1"/>
    <property type="molecule type" value="Genomic_DNA"/>
</dbReference>
<evidence type="ECO:0000256" key="5">
    <source>
        <dbReference type="SAM" id="MobiDB-lite"/>
    </source>
</evidence>
<dbReference type="Pfam" id="PF20654">
    <property type="entry name" value="Sec3_C-term"/>
    <property type="match status" value="1"/>
</dbReference>
<feature type="compositionally biased region" description="Polar residues" evidence="5">
    <location>
        <begin position="258"/>
        <end position="285"/>
    </location>
</feature>
<dbReference type="InterPro" id="IPR048628">
    <property type="entry name" value="Sec3_C"/>
</dbReference>
<feature type="compositionally biased region" description="Basic and acidic residues" evidence="5">
    <location>
        <begin position="321"/>
        <end position="333"/>
    </location>
</feature>
<dbReference type="GO" id="GO:0000145">
    <property type="term" value="C:exocyst"/>
    <property type="evidence" value="ECO:0007669"/>
    <property type="project" value="InterPro"/>
</dbReference>
<dbReference type="Gene3D" id="2.30.29.90">
    <property type="match status" value="1"/>
</dbReference>
<evidence type="ECO:0000256" key="1">
    <source>
        <dbReference type="ARBA" id="ARBA00006518"/>
    </source>
</evidence>
<comment type="similarity">
    <text evidence="1">Belongs to the SEC3 family.</text>
</comment>
<reference evidence="7" key="2">
    <citation type="submission" date="2023-05" db="EMBL/GenBank/DDBJ databases">
        <authorList>
            <consortium name="Lawrence Berkeley National Laboratory"/>
            <person name="Steindorff A."/>
            <person name="Hensen N."/>
            <person name="Bonometti L."/>
            <person name="Westerberg I."/>
            <person name="Brannstrom I.O."/>
            <person name="Guillou S."/>
            <person name="Cros-Aarteil S."/>
            <person name="Calhoun S."/>
            <person name="Haridas S."/>
            <person name="Kuo A."/>
            <person name="Mondo S."/>
            <person name="Pangilinan J."/>
            <person name="Riley R."/>
            <person name="Labutti K."/>
            <person name="Andreopoulos B."/>
            <person name="Lipzen A."/>
            <person name="Chen C."/>
            <person name="Yanf M."/>
            <person name="Daum C."/>
            <person name="Ng V."/>
            <person name="Clum A."/>
            <person name="Ohm R."/>
            <person name="Martin F."/>
            <person name="Silar P."/>
            <person name="Natvig D."/>
            <person name="Lalanne C."/>
            <person name="Gautier V."/>
            <person name="Ament-Velasquez S.L."/>
            <person name="Kruys A."/>
            <person name="Hutchinson M.I."/>
            <person name="Powell A.J."/>
            <person name="Barry K."/>
            <person name="Miller A.N."/>
            <person name="Grigoriev I.V."/>
            <person name="Debuchy R."/>
            <person name="Gladieux P."/>
            <person name="Thoren M.H."/>
            <person name="Johannesson H."/>
        </authorList>
    </citation>
    <scope>NUCLEOTIDE SEQUENCE</scope>
    <source>
        <strain evidence="7">CBS 508.74</strain>
    </source>
</reference>
<feature type="compositionally biased region" description="Polar residues" evidence="5">
    <location>
        <begin position="388"/>
        <end position="407"/>
    </location>
</feature>
<keyword evidence="3" id="KW-0268">Exocytosis</keyword>
<keyword evidence="2" id="KW-0813">Transport</keyword>
<dbReference type="Pfam" id="PF09763">
    <property type="entry name" value="Sec3_CC"/>
    <property type="match status" value="1"/>
</dbReference>
<feature type="compositionally biased region" description="Low complexity" evidence="5">
    <location>
        <begin position="424"/>
        <end position="435"/>
    </location>
</feature>
<feature type="compositionally biased region" description="Basic and acidic residues" evidence="5">
    <location>
        <begin position="356"/>
        <end position="371"/>
    </location>
</feature>
<dbReference type="GO" id="GO:0006893">
    <property type="term" value="P:Golgi to plasma membrane transport"/>
    <property type="evidence" value="ECO:0007669"/>
    <property type="project" value="TreeGrafter"/>
</dbReference>
<comment type="caution">
    <text evidence="7">The sequence shown here is derived from an EMBL/GenBank/DDBJ whole genome shotgun (WGS) entry which is preliminary data.</text>
</comment>
<feature type="region of interest" description="Disordered" evidence="5">
    <location>
        <begin position="487"/>
        <end position="573"/>
    </location>
</feature>
<name>A0AAN6TBU3_9PEZI</name>
<dbReference type="Proteomes" id="UP001302812">
    <property type="component" value="Unassembled WGS sequence"/>
</dbReference>
<organism evidence="7 8">
    <name type="scientific">Canariomyces notabilis</name>
    <dbReference type="NCBI Taxonomy" id="2074819"/>
    <lineage>
        <taxon>Eukaryota</taxon>
        <taxon>Fungi</taxon>
        <taxon>Dikarya</taxon>
        <taxon>Ascomycota</taxon>
        <taxon>Pezizomycotina</taxon>
        <taxon>Sordariomycetes</taxon>
        <taxon>Sordariomycetidae</taxon>
        <taxon>Sordariales</taxon>
        <taxon>Chaetomiaceae</taxon>
        <taxon>Canariomyces</taxon>
    </lineage>
</organism>
<dbReference type="PANTHER" id="PTHR16092">
    <property type="entry name" value="SEC3/SYNTAXIN-RELATED"/>
    <property type="match status" value="1"/>
</dbReference>
<feature type="domain" description="Exocyst complex component Sec3 PIP2-binding N-terminal" evidence="6">
    <location>
        <begin position="64"/>
        <end position="161"/>
    </location>
</feature>
<proteinExistence type="inferred from homology"/>
<dbReference type="GO" id="GO:0006887">
    <property type="term" value="P:exocytosis"/>
    <property type="evidence" value="ECO:0007669"/>
    <property type="project" value="UniProtKB-KW"/>
</dbReference>
<gene>
    <name evidence="7" type="ORF">N656DRAFT_163190</name>
</gene>
<protein>
    <recommendedName>
        <fullName evidence="6">Exocyst complex component Sec3 PIP2-binding N-terminal domain-containing protein</fullName>
    </recommendedName>
</protein>
<dbReference type="GO" id="GO:0005886">
    <property type="term" value="C:plasma membrane"/>
    <property type="evidence" value="ECO:0007669"/>
    <property type="project" value="TreeGrafter"/>
</dbReference>
<evidence type="ECO:0000313" key="7">
    <source>
        <dbReference type="EMBL" id="KAK4111451.1"/>
    </source>
</evidence>
<keyword evidence="8" id="KW-1185">Reference proteome</keyword>
<feature type="compositionally biased region" description="Pro residues" evidence="5">
    <location>
        <begin position="504"/>
        <end position="525"/>
    </location>
</feature>
<evidence type="ECO:0000259" key="6">
    <source>
        <dbReference type="SMART" id="SM01313"/>
    </source>
</evidence>
<feature type="compositionally biased region" description="Basic and acidic residues" evidence="5">
    <location>
        <begin position="559"/>
        <end position="571"/>
    </location>
</feature>
<accession>A0AAN6TBU3</accession>
<dbReference type="PANTHER" id="PTHR16092:SF14">
    <property type="entry name" value="EXOCYST COMPLEX COMPONENT 1 ISOFORM X1"/>
    <property type="match status" value="1"/>
</dbReference>
<dbReference type="Pfam" id="PF15277">
    <property type="entry name" value="Sec3-PIP2_bind"/>
    <property type="match status" value="1"/>
</dbReference>
<sequence>MAMNGRDMSRAERFEDEKRRIIDSCFSKRDDDGSTLETYITHIRITEYQTYPTSPAPPQARTPQIEKPRVIIVAVRKSGRVRVHKSKENPNGTFSIGKTWFLDDLTAIESFTSPTANPNHQAWAGDVGFIVTLGKPYYWQAQTDKEKKFFIASLIKIYSKYTGGRTPTLTGFDQRELEQVLGGAQAPRRLERPPPRPAPLDTAPSSTNASIVSAASAYNGSYNAPPATAPPFPERMPSRSPLVPNGTSSPARSIDSGRPSQEQSSLRRLALNNKSQDSVAASSIARSEMARSDDANSLRPRSRNGPGASPSYITPELTPHPVEDKPPERRRPPMDPLRPAQVDRDLIPAPLMSPAMRREPVVPPRSVERVSSRKNSVNRRNDSEPRSDSVSTPNDSSRPNTAASASIVSPIVETPTSIASTVLPPSVEESPSEPSAEPEETRPGLGPMIKSKKSKGEIAGAFWKAAAAASAFKPRPGGAAERLRQNQNKVDDGPDGITAVVPAPAKPAPVQKPPEPSPVVEPPPKTADRSPASAIPEVKITESDSADKPSGGQAVARAKKAEEPIPEEPRRPIVTGNDVKYLTTLGLDPSILDGRTTEFAKWLDYFGWVPGEKMRAKTFDEMRADIDRELTKAQAGGWLARFQEEDERVEAIKKGIDLAINECEELDNLLTLYSVELSTLSDDIAYIEAQGQGLQVQAANQKLLKKELESLLETCAISESDLEALKRAPLEDPSGVEDIEAALVTLFKAMVKIDPTLGTSEARKSEDGAGEQTLGLDSDYGKMRIVREKKEMYMAESSLFMRRLVIFMERQFSEAFRETKNALDGALSKKADARNHDVGRDLLWMYSPFILYARDVDVGNWNRILQIYQDKSHPIYKAEFRDAMEAWKKNARKMTGDESELLFTSQQEKKEEGLATTARKLTVKRSQTLARSLRSPLGDGSRTNLADKTPDGRSLPYEVFAGVLDDLLPLVEMEQNFIVDFFHATTLEQSDFPDLVASSRPRDRRGGDLKRHRLMEPDRELARKVTKAMETIFVFLESSLQQLMDWTLGMDPLQGVGILATLERKMAEMSQSNQDFLNNVLQKLHGNLEAKFKKFVDDQVRAIEETKVKIKKRKGVIHFIRIFPHFTTAVENMLSNVDPTLGVRRMVDREYDRILKSMFDSLKVIARENPAMGAGGASTALGSANAADPEDKEALNFHILLIENMNHFLEEVDNPRGLEVLDDWREAAQRELQEHMGLYLNAVMRRPLGKLLEHLENVEAQLASGKPPASVAAQPSNSKTVFNKVLGGYDAREVRKGIETLRKRVEKHFGGGGNEDVTTTNTGSDYSLGVGGGGGAASGQSSSSASVRYSTGSGGASVMTTAGGGGGGVGNVNLVNRVLRECERFYGDVEMRIGRVITDVYSGDVLFEWPRAEVRAAFANVGHGHGHGGR</sequence>
<keyword evidence="4" id="KW-0175">Coiled coil</keyword>
<reference evidence="7" key="1">
    <citation type="journal article" date="2023" name="Mol. Phylogenet. Evol.">
        <title>Genome-scale phylogeny and comparative genomics of the fungal order Sordariales.</title>
        <authorList>
            <person name="Hensen N."/>
            <person name="Bonometti L."/>
            <person name="Westerberg I."/>
            <person name="Brannstrom I.O."/>
            <person name="Guillou S."/>
            <person name="Cros-Aarteil S."/>
            <person name="Calhoun S."/>
            <person name="Haridas S."/>
            <person name="Kuo A."/>
            <person name="Mondo S."/>
            <person name="Pangilinan J."/>
            <person name="Riley R."/>
            <person name="LaButti K."/>
            <person name="Andreopoulos B."/>
            <person name="Lipzen A."/>
            <person name="Chen C."/>
            <person name="Yan M."/>
            <person name="Daum C."/>
            <person name="Ng V."/>
            <person name="Clum A."/>
            <person name="Steindorff A."/>
            <person name="Ohm R.A."/>
            <person name="Martin F."/>
            <person name="Silar P."/>
            <person name="Natvig D.O."/>
            <person name="Lalanne C."/>
            <person name="Gautier V."/>
            <person name="Ament-Velasquez S.L."/>
            <person name="Kruys A."/>
            <person name="Hutchinson M.I."/>
            <person name="Powell A.J."/>
            <person name="Barry K."/>
            <person name="Miller A.N."/>
            <person name="Grigoriev I.V."/>
            <person name="Debuchy R."/>
            <person name="Gladieux P."/>
            <person name="Hiltunen Thoren M."/>
            <person name="Johannesson H."/>
        </authorList>
    </citation>
    <scope>NUCLEOTIDE SEQUENCE</scope>
    <source>
        <strain evidence="7">CBS 508.74</strain>
    </source>
</reference>
<feature type="region of interest" description="Disordered" evidence="5">
    <location>
        <begin position="222"/>
        <end position="453"/>
    </location>
</feature>
<dbReference type="SMART" id="SM01313">
    <property type="entry name" value="Sec3-PIP2_bind"/>
    <property type="match status" value="1"/>
</dbReference>
<evidence type="ECO:0000256" key="4">
    <source>
        <dbReference type="ARBA" id="ARBA00023054"/>
    </source>
</evidence>
<evidence type="ECO:0000256" key="3">
    <source>
        <dbReference type="ARBA" id="ARBA00022483"/>
    </source>
</evidence>
<feature type="region of interest" description="Disordered" evidence="5">
    <location>
        <begin position="182"/>
        <end position="206"/>
    </location>
</feature>
<dbReference type="RefSeq" id="XP_064669021.1">
    <property type="nucleotide sequence ID" value="XM_064808711.1"/>
</dbReference>
<dbReference type="FunFam" id="2.30.29.90:FF:000003">
    <property type="entry name" value="Exocyst complex component Sec3"/>
    <property type="match status" value="1"/>
</dbReference>
<dbReference type="GO" id="GO:0005546">
    <property type="term" value="F:phosphatidylinositol-4,5-bisphosphate binding"/>
    <property type="evidence" value="ECO:0007669"/>
    <property type="project" value="TreeGrafter"/>
</dbReference>
<dbReference type="GeneID" id="89932834"/>
<dbReference type="CDD" id="cd13315">
    <property type="entry name" value="PH_Sec3"/>
    <property type="match status" value="1"/>
</dbReference>
<evidence type="ECO:0000256" key="2">
    <source>
        <dbReference type="ARBA" id="ARBA00022448"/>
    </source>
</evidence>